<organism evidence="2">
    <name type="scientific">Eucalyptus grandis</name>
    <name type="common">Flooded gum</name>
    <dbReference type="NCBI Taxonomy" id="71139"/>
    <lineage>
        <taxon>Eukaryota</taxon>
        <taxon>Viridiplantae</taxon>
        <taxon>Streptophyta</taxon>
        <taxon>Embryophyta</taxon>
        <taxon>Tracheophyta</taxon>
        <taxon>Spermatophyta</taxon>
        <taxon>Magnoliopsida</taxon>
        <taxon>eudicotyledons</taxon>
        <taxon>Gunneridae</taxon>
        <taxon>Pentapetalae</taxon>
        <taxon>rosids</taxon>
        <taxon>malvids</taxon>
        <taxon>Myrtales</taxon>
        <taxon>Myrtaceae</taxon>
        <taxon>Myrtoideae</taxon>
        <taxon>Eucalypteae</taxon>
        <taxon>Eucalyptus</taxon>
    </lineage>
</organism>
<dbReference type="Gramene" id="KCW77288">
    <property type="protein sequence ID" value="KCW77288"/>
    <property type="gene ID" value="EUGRSUZ_D01647"/>
</dbReference>
<feature type="transmembrane region" description="Helical" evidence="1">
    <location>
        <begin position="25"/>
        <end position="50"/>
    </location>
</feature>
<dbReference type="InParanoid" id="A0A059CFP3"/>
<keyword evidence="1" id="KW-0812">Transmembrane</keyword>
<dbReference type="AlphaFoldDB" id="A0A059CFP3"/>
<dbReference type="EMBL" id="KK198756">
    <property type="protein sequence ID" value="KCW77288.1"/>
    <property type="molecule type" value="Genomic_DNA"/>
</dbReference>
<reference evidence="2" key="1">
    <citation type="submission" date="2013-07" db="EMBL/GenBank/DDBJ databases">
        <title>The genome of Eucalyptus grandis.</title>
        <authorList>
            <person name="Schmutz J."/>
            <person name="Hayes R."/>
            <person name="Myburg A."/>
            <person name="Tuskan G."/>
            <person name="Grattapaglia D."/>
            <person name="Rokhsar D.S."/>
        </authorList>
    </citation>
    <scope>NUCLEOTIDE SEQUENCE</scope>
    <source>
        <tissue evidence="2">Leaf extractions</tissue>
    </source>
</reference>
<feature type="transmembrane region" description="Helical" evidence="1">
    <location>
        <begin position="88"/>
        <end position="110"/>
    </location>
</feature>
<gene>
    <name evidence="2" type="ORF">EUGRSUZ_D01647</name>
</gene>
<evidence type="ECO:0000313" key="2">
    <source>
        <dbReference type="EMBL" id="KCW77288.1"/>
    </source>
</evidence>
<protein>
    <submittedName>
        <fullName evidence="2">Uncharacterized protein</fullName>
    </submittedName>
</protein>
<keyword evidence="1" id="KW-0472">Membrane</keyword>
<name>A0A059CFP3_EUCGR</name>
<accession>A0A059CFP3</accession>
<keyword evidence="1" id="KW-1133">Transmembrane helix</keyword>
<sequence length="132" mass="15487">MFSSVVFTRTLDRDSAIENSYVRGLFLRLFCSLDLVKVLCSVLLLFFFFYCQFAPHAWFFGFSLHNFRFQCLYMRWKSLRSAFDLPEWIGFYDCDIFAWFTCLSGVFFYLKQSGSKICDGTLNFSGDCCLDG</sequence>
<proteinExistence type="predicted"/>
<evidence type="ECO:0000256" key="1">
    <source>
        <dbReference type="SAM" id="Phobius"/>
    </source>
</evidence>